<dbReference type="SUPFAM" id="SSF49503">
    <property type="entry name" value="Cupredoxins"/>
    <property type="match status" value="1"/>
</dbReference>
<feature type="domain" description="Cytochrome oxidase subunit II copper A binding" evidence="8">
    <location>
        <begin position="51"/>
        <end position="160"/>
    </location>
</feature>
<dbReference type="CDD" id="cd13913">
    <property type="entry name" value="ba3_CcO_II_C"/>
    <property type="match status" value="1"/>
</dbReference>
<dbReference type="OrthoDB" id="9773456at2"/>
<evidence type="ECO:0000256" key="2">
    <source>
        <dbReference type="ARBA" id="ARBA00022723"/>
    </source>
</evidence>
<reference evidence="9 10" key="1">
    <citation type="submission" date="2016-10" db="EMBL/GenBank/DDBJ databases">
        <authorList>
            <person name="de Groot N.N."/>
        </authorList>
    </citation>
    <scope>NUCLEOTIDE SEQUENCE [LARGE SCALE GENOMIC DNA]</scope>
    <source>
        <strain evidence="9 10">CCM7597</strain>
    </source>
</reference>
<dbReference type="GO" id="GO:0030313">
    <property type="term" value="C:cell envelope"/>
    <property type="evidence" value="ECO:0007669"/>
    <property type="project" value="UniProtKB-SubCell"/>
</dbReference>
<evidence type="ECO:0000256" key="6">
    <source>
        <dbReference type="ARBA" id="ARBA00047816"/>
    </source>
</evidence>
<dbReference type="PANTHER" id="PTHR42838">
    <property type="entry name" value="CYTOCHROME C OXIDASE SUBUNIT II"/>
    <property type="match status" value="1"/>
</dbReference>
<keyword evidence="7" id="KW-0812">Transmembrane</keyword>
<keyword evidence="10" id="KW-1185">Reference proteome</keyword>
<organism evidence="9 10">
    <name type="scientific">Thalassobacillus cyri</name>
    <dbReference type="NCBI Taxonomy" id="571932"/>
    <lineage>
        <taxon>Bacteria</taxon>
        <taxon>Bacillati</taxon>
        <taxon>Bacillota</taxon>
        <taxon>Bacilli</taxon>
        <taxon>Bacillales</taxon>
        <taxon>Bacillaceae</taxon>
        <taxon>Thalassobacillus</taxon>
    </lineage>
</organism>
<evidence type="ECO:0000256" key="4">
    <source>
        <dbReference type="ARBA" id="ARBA00024688"/>
    </source>
</evidence>
<dbReference type="InterPro" id="IPR002429">
    <property type="entry name" value="CcO_II-like_C"/>
</dbReference>
<comment type="function">
    <text evidence="4">Subunits I and II form the functional core of the enzyme complex. Electrons originating in cytochrome c are transferred via heme a and Cu(A) to the binuclear center formed by heme a3 and Cu(B).</text>
</comment>
<evidence type="ECO:0000256" key="1">
    <source>
        <dbReference type="ARBA" id="ARBA00004196"/>
    </source>
</evidence>
<dbReference type="EMBL" id="FNQR01000029">
    <property type="protein sequence ID" value="SEB20814.1"/>
    <property type="molecule type" value="Genomic_DNA"/>
</dbReference>
<dbReference type="InterPro" id="IPR051403">
    <property type="entry name" value="NosZ/Cyto_c_oxidase_sub2"/>
</dbReference>
<dbReference type="Proteomes" id="UP000198584">
    <property type="component" value="Unassembled WGS sequence"/>
</dbReference>
<dbReference type="PANTHER" id="PTHR42838:SF2">
    <property type="entry name" value="NITROUS-OXIDE REDUCTASE"/>
    <property type="match status" value="1"/>
</dbReference>
<proteinExistence type="predicted"/>
<dbReference type="Pfam" id="PF00116">
    <property type="entry name" value="COX2"/>
    <property type="match status" value="1"/>
</dbReference>
<dbReference type="InterPro" id="IPR001505">
    <property type="entry name" value="Copper_CuA"/>
</dbReference>
<dbReference type="GO" id="GO:0005507">
    <property type="term" value="F:copper ion binding"/>
    <property type="evidence" value="ECO:0007669"/>
    <property type="project" value="InterPro"/>
</dbReference>
<dbReference type="GO" id="GO:0016020">
    <property type="term" value="C:membrane"/>
    <property type="evidence" value="ECO:0007669"/>
    <property type="project" value="InterPro"/>
</dbReference>
<keyword evidence="2" id="KW-0479">Metal-binding</keyword>
<protein>
    <recommendedName>
        <fullName evidence="5">Cytochrome aa3 subunit 2</fullName>
    </recommendedName>
</protein>
<dbReference type="InterPro" id="IPR008972">
    <property type="entry name" value="Cupredoxin"/>
</dbReference>
<evidence type="ECO:0000313" key="9">
    <source>
        <dbReference type="EMBL" id="SEB20814.1"/>
    </source>
</evidence>
<sequence>MIHMPKYEKIWMAVGTGSLILFLIVLGIMAGTMGLNPPDGMETTVEPENVEASAPFDQPGLKQIGPNEYEAVILSYIFGYKPNQITVPEGSTVHFKITSKDVVHGFFVPGTTTNLMAVPGHVAEYTQTFDEAGEYLFVCHEYCGSGHHLMYGNIIVEEKM</sequence>
<accession>A0A1H4HG75</accession>
<gene>
    <name evidence="9" type="ORF">SAMN05421743_1298</name>
</gene>
<dbReference type="Gene3D" id="2.60.40.420">
    <property type="entry name" value="Cupredoxins - blue copper proteins"/>
    <property type="match status" value="1"/>
</dbReference>
<dbReference type="STRING" id="571932.SAMN05421743_1298"/>
<dbReference type="AlphaFoldDB" id="A0A1H4HG75"/>
<evidence type="ECO:0000313" key="10">
    <source>
        <dbReference type="Proteomes" id="UP000198584"/>
    </source>
</evidence>
<evidence type="ECO:0000256" key="3">
    <source>
        <dbReference type="ARBA" id="ARBA00023008"/>
    </source>
</evidence>
<dbReference type="RefSeq" id="WP_093046922.1">
    <property type="nucleotide sequence ID" value="NZ_FNQR01000029.1"/>
</dbReference>
<evidence type="ECO:0000256" key="5">
    <source>
        <dbReference type="ARBA" id="ARBA00031399"/>
    </source>
</evidence>
<name>A0A1H4HG75_9BACI</name>
<feature type="transmembrane region" description="Helical" evidence="7">
    <location>
        <begin position="12"/>
        <end position="35"/>
    </location>
</feature>
<dbReference type="GO" id="GO:0004129">
    <property type="term" value="F:cytochrome-c oxidase activity"/>
    <property type="evidence" value="ECO:0007669"/>
    <property type="project" value="UniProtKB-EC"/>
</dbReference>
<keyword evidence="7" id="KW-0472">Membrane</keyword>
<evidence type="ECO:0000256" key="7">
    <source>
        <dbReference type="SAM" id="Phobius"/>
    </source>
</evidence>
<comment type="catalytic activity">
    <reaction evidence="6">
        <text>4 Fe(II)-[cytochrome c] + O2 + 8 H(+)(in) = 4 Fe(III)-[cytochrome c] + 2 H2O + 4 H(+)(out)</text>
        <dbReference type="Rhea" id="RHEA:11436"/>
        <dbReference type="Rhea" id="RHEA-COMP:10350"/>
        <dbReference type="Rhea" id="RHEA-COMP:14399"/>
        <dbReference type="ChEBI" id="CHEBI:15377"/>
        <dbReference type="ChEBI" id="CHEBI:15378"/>
        <dbReference type="ChEBI" id="CHEBI:15379"/>
        <dbReference type="ChEBI" id="CHEBI:29033"/>
        <dbReference type="ChEBI" id="CHEBI:29034"/>
        <dbReference type="EC" id="7.1.1.9"/>
    </reaction>
</comment>
<dbReference type="PROSITE" id="PS00078">
    <property type="entry name" value="COX2"/>
    <property type="match status" value="1"/>
</dbReference>
<evidence type="ECO:0000259" key="8">
    <source>
        <dbReference type="PROSITE" id="PS50857"/>
    </source>
</evidence>
<keyword evidence="7" id="KW-1133">Transmembrane helix</keyword>
<dbReference type="PROSITE" id="PS50857">
    <property type="entry name" value="COX2_CUA"/>
    <property type="match status" value="1"/>
</dbReference>
<keyword evidence="3" id="KW-0186">Copper</keyword>
<dbReference type="InterPro" id="IPR034214">
    <property type="entry name" value="Ba3_CcO_II_C"/>
</dbReference>
<comment type="subcellular location">
    <subcellularLocation>
        <location evidence="1">Cell envelope</location>
    </subcellularLocation>
</comment>